<comment type="caution">
    <text evidence="2">The sequence shown here is derived from an EMBL/GenBank/DDBJ whole genome shotgun (WGS) entry which is preliminary data.</text>
</comment>
<feature type="signal peptide" evidence="1">
    <location>
        <begin position="1"/>
        <end position="19"/>
    </location>
</feature>
<feature type="chain" id="PRO_5009129335" evidence="1">
    <location>
        <begin position="20"/>
        <end position="228"/>
    </location>
</feature>
<dbReference type="RefSeq" id="XP_018993482.1">
    <property type="nucleotide sequence ID" value="XM_019138046.1"/>
</dbReference>
<dbReference type="Proteomes" id="UP000094065">
    <property type="component" value="Unassembled WGS sequence"/>
</dbReference>
<evidence type="ECO:0000313" key="2">
    <source>
        <dbReference type="EMBL" id="ODN78436.1"/>
    </source>
</evidence>
<dbReference type="GO" id="GO:0003993">
    <property type="term" value="F:acid phosphatase activity"/>
    <property type="evidence" value="ECO:0007669"/>
    <property type="project" value="TreeGrafter"/>
</dbReference>
<dbReference type="PANTHER" id="PTHR17901:SF14">
    <property type="entry name" value="MAGNESIUM-DEPENDENT PHOSPHATASE 1"/>
    <property type="match status" value="1"/>
</dbReference>
<dbReference type="Pfam" id="PF12689">
    <property type="entry name" value="Acid_PPase"/>
    <property type="match status" value="1"/>
</dbReference>
<dbReference type="InterPro" id="IPR023214">
    <property type="entry name" value="HAD_sf"/>
</dbReference>
<protein>
    <submittedName>
        <fullName evidence="2">Magnesium-dependent phosphatase-1</fullName>
    </submittedName>
</protein>
<dbReference type="InterPro" id="IPR010036">
    <property type="entry name" value="MDP_1_eu_arc"/>
</dbReference>
<evidence type="ECO:0000256" key="1">
    <source>
        <dbReference type="SAM" id="SignalP"/>
    </source>
</evidence>
<dbReference type="InterPro" id="IPR010033">
    <property type="entry name" value="HAD_SF_ppase_IIIC"/>
</dbReference>
<sequence>MHFRLFILFTLTLLLYTLSSLLPNMGRRTTRQEPESPPGGYRTVAPDDPDAYPLLVAFDLDYTLWDLWIDTHVVPPLKRKGDVINQLVDRRGQDLSFYREVPSILADLKHRRIHVAAASRTSAPELAREALSLLLVPAPEGDSHVKALSYFNTLEIYPGSKLRHFRELHRKTGIPYDQMLFFDDEHRNFEVESLGVTMQLVPSSGTDKKLFKQGLAQWRKRRGIRVDE</sequence>
<dbReference type="InterPro" id="IPR036412">
    <property type="entry name" value="HAD-like_sf"/>
</dbReference>
<dbReference type="CDD" id="cd07501">
    <property type="entry name" value="HAD_MDP-1_like"/>
    <property type="match status" value="1"/>
</dbReference>
<dbReference type="FunFam" id="3.40.50.1000:FF:000155">
    <property type="entry name" value="Putative magnesium dependent phosphatase"/>
    <property type="match status" value="1"/>
</dbReference>
<dbReference type="OrthoDB" id="2865258at2759"/>
<dbReference type="GeneID" id="30155382"/>
<dbReference type="NCBIfam" id="TIGR01685">
    <property type="entry name" value="MDP-1"/>
    <property type="match status" value="1"/>
</dbReference>
<dbReference type="STRING" id="1295533.A0A1E3HRX2"/>
<proteinExistence type="predicted"/>
<gene>
    <name evidence="2" type="ORF">L202_04073</name>
</gene>
<dbReference type="InterPro" id="IPR035679">
    <property type="entry name" value="MDP-1_euk"/>
</dbReference>
<dbReference type="PANTHER" id="PTHR17901">
    <property type="entry name" value="MAGNESIUM-DEPENDENT PHOSPHATASE 1 MDP1"/>
    <property type="match status" value="1"/>
</dbReference>
<dbReference type="EMBL" id="AWGJ01000006">
    <property type="protein sequence ID" value="ODN78436.1"/>
    <property type="molecule type" value="Genomic_DNA"/>
</dbReference>
<dbReference type="NCBIfam" id="TIGR01681">
    <property type="entry name" value="HAD-SF-IIIC"/>
    <property type="match status" value="1"/>
</dbReference>
<accession>A0A1E3HRX2</accession>
<dbReference type="SFLD" id="SFLDS00003">
    <property type="entry name" value="Haloacid_Dehalogenase"/>
    <property type="match status" value="1"/>
</dbReference>
<reference evidence="2 3" key="1">
    <citation type="submission" date="2016-06" db="EMBL/GenBank/DDBJ databases">
        <title>Evolution of pathogenesis and genome organization in the Tremellales.</title>
        <authorList>
            <person name="Cuomo C."/>
            <person name="Litvintseva A."/>
            <person name="Heitman J."/>
            <person name="Chen Y."/>
            <person name="Sun S."/>
            <person name="Springer D."/>
            <person name="Dromer F."/>
            <person name="Young S."/>
            <person name="Zeng Q."/>
            <person name="Chapman S."/>
            <person name="Gujja S."/>
            <person name="Saif S."/>
            <person name="Birren B."/>
        </authorList>
    </citation>
    <scope>NUCLEOTIDE SEQUENCE [LARGE SCALE GENOMIC DNA]</scope>
    <source>
        <strain evidence="2 3">CBS 6039</strain>
    </source>
</reference>
<dbReference type="SFLD" id="SFLDG01129">
    <property type="entry name" value="C1.5:_HAD__Beta-PGM__Phosphata"/>
    <property type="match status" value="1"/>
</dbReference>
<name>A0A1E3HRX2_9TREE</name>
<keyword evidence="1" id="KW-0732">Signal</keyword>
<dbReference type="AlphaFoldDB" id="A0A1E3HRX2"/>
<keyword evidence="3" id="KW-1185">Reference proteome</keyword>
<dbReference type="Gene3D" id="3.40.50.1000">
    <property type="entry name" value="HAD superfamily/HAD-like"/>
    <property type="match status" value="1"/>
</dbReference>
<evidence type="ECO:0000313" key="3">
    <source>
        <dbReference type="Proteomes" id="UP000094065"/>
    </source>
</evidence>
<organism evidence="2 3">
    <name type="scientific">Cryptococcus amylolentus CBS 6039</name>
    <dbReference type="NCBI Taxonomy" id="1295533"/>
    <lineage>
        <taxon>Eukaryota</taxon>
        <taxon>Fungi</taxon>
        <taxon>Dikarya</taxon>
        <taxon>Basidiomycota</taxon>
        <taxon>Agaricomycotina</taxon>
        <taxon>Tremellomycetes</taxon>
        <taxon>Tremellales</taxon>
        <taxon>Cryptococcaceae</taxon>
        <taxon>Cryptococcus</taxon>
    </lineage>
</organism>
<dbReference type="SUPFAM" id="SSF56784">
    <property type="entry name" value="HAD-like"/>
    <property type="match status" value="1"/>
</dbReference>
<dbReference type="SFLD" id="SFLDG01131">
    <property type="entry name" value="C1.5.2:_MDP_Like"/>
    <property type="match status" value="1"/>
</dbReference>